<organism evidence="2">
    <name type="scientific">freshwater metagenome</name>
    <dbReference type="NCBI Taxonomy" id="449393"/>
    <lineage>
        <taxon>unclassified sequences</taxon>
        <taxon>metagenomes</taxon>
        <taxon>ecological metagenomes</taxon>
    </lineage>
</organism>
<sequence length="222" mass="25716">MGQPDYFMGIVTLVVGLFVFVVYWLRRRAYRQDAANVLLGEVRTAQDQLQKVQDHVARFQAENDPDVEVGLIPAHLILMPDQSWSKYKHLFTRKIDRHTYDALANFYEKTVTYDRAVDYNNGAFAKNEESIRSNVARMAMDQSITAFDELEDPDIDAPANQERIEQMQREIDSIRKLYMRNKILEYQPRKPVQDAKAQLMILGTLDMSVAVIRLKQLSGTKN</sequence>
<reference evidence="2" key="1">
    <citation type="submission" date="2020-05" db="EMBL/GenBank/DDBJ databases">
        <authorList>
            <person name="Chiriac C."/>
            <person name="Salcher M."/>
            <person name="Ghai R."/>
            <person name="Kavagutti S V."/>
        </authorList>
    </citation>
    <scope>NUCLEOTIDE SEQUENCE</scope>
</reference>
<dbReference type="AlphaFoldDB" id="A0A6J7CV37"/>
<keyword evidence="1" id="KW-1133">Transmembrane helix</keyword>
<keyword evidence="1" id="KW-0472">Membrane</keyword>
<evidence type="ECO:0000313" key="2">
    <source>
        <dbReference type="EMBL" id="CAB4861580.1"/>
    </source>
</evidence>
<evidence type="ECO:0000256" key="1">
    <source>
        <dbReference type="SAM" id="Phobius"/>
    </source>
</evidence>
<protein>
    <submittedName>
        <fullName evidence="2">Unannotated protein</fullName>
    </submittedName>
</protein>
<proteinExistence type="predicted"/>
<gene>
    <name evidence="2" type="ORF">UFOPK3364_00275</name>
</gene>
<keyword evidence="1" id="KW-0812">Transmembrane</keyword>
<accession>A0A6J7CV37</accession>
<name>A0A6J7CV37_9ZZZZ</name>
<feature type="transmembrane region" description="Helical" evidence="1">
    <location>
        <begin position="6"/>
        <end position="25"/>
    </location>
</feature>
<dbReference type="EMBL" id="CAFBLO010000015">
    <property type="protein sequence ID" value="CAB4861580.1"/>
    <property type="molecule type" value="Genomic_DNA"/>
</dbReference>